<proteinExistence type="predicted"/>
<evidence type="ECO:0000313" key="2">
    <source>
        <dbReference type="Proteomes" id="UP000465035"/>
    </source>
</evidence>
<sequence length="99" mass="11165">MAASAKKKKRIQVLIDSDLYDDANEVLSDIGISQSTLINVLLKKVVAEGRVPFDLSQSKRDRLSFELHKAVQDSDIPIIKDQKEVARYLLENGDDSYDE</sequence>
<dbReference type="Gene3D" id="1.10.1220.10">
    <property type="entry name" value="Met repressor-like"/>
    <property type="match status" value="1"/>
</dbReference>
<dbReference type="GeneID" id="69057456"/>
<evidence type="ECO:0000313" key="1">
    <source>
        <dbReference type="EMBL" id="QHB51379.1"/>
    </source>
</evidence>
<gene>
    <name evidence="1" type="ORF">GQR93_03685</name>
</gene>
<dbReference type="Proteomes" id="UP000465035">
    <property type="component" value="Chromosome"/>
</dbReference>
<dbReference type="InterPro" id="IPR013321">
    <property type="entry name" value="Arc_rbn_hlx_hlx"/>
</dbReference>
<dbReference type="Pfam" id="PF04221">
    <property type="entry name" value="RelB"/>
    <property type="match status" value="1"/>
</dbReference>
<accession>A0A6P1E497</accession>
<protein>
    <submittedName>
        <fullName evidence="1">Damage-inducible protein</fullName>
    </submittedName>
</protein>
<reference evidence="1 2" key="1">
    <citation type="submission" date="2019-12" db="EMBL/GenBank/DDBJ databases">
        <title>Lactobacillus hilgardii FLUB.</title>
        <authorList>
            <person name="Gustaw K."/>
        </authorList>
    </citation>
    <scope>NUCLEOTIDE SEQUENCE [LARGE SCALE GENOMIC DNA]</scope>
    <source>
        <strain evidence="1 2">FLUB</strain>
    </source>
</reference>
<dbReference type="EMBL" id="CP047121">
    <property type="protein sequence ID" value="QHB51379.1"/>
    <property type="molecule type" value="Genomic_DNA"/>
</dbReference>
<dbReference type="RefSeq" id="WP_003552368.1">
    <property type="nucleotide sequence ID" value="NZ_CABKOL010000106.1"/>
</dbReference>
<name>A0A6P1E497_LENHI</name>
<dbReference type="SMR" id="A0A6P1E497"/>
<organism evidence="1 2">
    <name type="scientific">Lentilactobacillus hilgardii</name>
    <name type="common">Lactobacillus hilgardii</name>
    <dbReference type="NCBI Taxonomy" id="1588"/>
    <lineage>
        <taxon>Bacteria</taxon>
        <taxon>Bacillati</taxon>
        <taxon>Bacillota</taxon>
        <taxon>Bacilli</taxon>
        <taxon>Lactobacillales</taxon>
        <taxon>Lactobacillaceae</taxon>
        <taxon>Lentilactobacillus</taxon>
    </lineage>
</organism>
<dbReference type="InterPro" id="IPR007337">
    <property type="entry name" value="RelB/DinJ"/>
</dbReference>
<dbReference type="AlphaFoldDB" id="A0A6P1E497"/>
<dbReference type="GO" id="GO:0006355">
    <property type="term" value="P:regulation of DNA-templated transcription"/>
    <property type="evidence" value="ECO:0007669"/>
    <property type="project" value="InterPro"/>
</dbReference>